<comment type="caution">
    <text evidence="6">The sequence shown here is derived from an EMBL/GenBank/DDBJ whole genome shotgun (WGS) entry which is preliminary data.</text>
</comment>
<dbReference type="Proteomes" id="UP001211064">
    <property type="component" value="Unassembled WGS sequence"/>
</dbReference>
<dbReference type="EMBL" id="DABGYN010000073">
    <property type="protein sequence ID" value="HAJ0836568.1"/>
    <property type="molecule type" value="Genomic_DNA"/>
</dbReference>
<dbReference type="EMBL" id="VHKY01000026">
    <property type="protein sequence ID" value="TZE43709.1"/>
    <property type="molecule type" value="Genomic_DNA"/>
</dbReference>
<evidence type="ECO:0000313" key="2">
    <source>
        <dbReference type="EMBL" id="HAJ0836568.1"/>
    </source>
</evidence>
<dbReference type="EMBL" id="RNLZ01000030">
    <property type="protein sequence ID" value="MGE15090.1"/>
    <property type="molecule type" value="Genomic_DNA"/>
</dbReference>
<name>A0A0D8WB93_ECOLX</name>
<dbReference type="Proteomes" id="UP000324120">
    <property type="component" value="Unassembled WGS sequence"/>
</dbReference>
<dbReference type="Proteomes" id="UP000486847">
    <property type="component" value="Unassembled WGS sequence"/>
</dbReference>
<proteinExistence type="predicted"/>
<dbReference type="EMBL" id="WCEW01000002">
    <property type="protein sequence ID" value="MTE87874.1"/>
    <property type="molecule type" value="Genomic_DNA"/>
</dbReference>
<reference evidence="2" key="1">
    <citation type="journal article" date="2018" name="Genome Biol.">
        <title>SKESA: strategic k-mer extension for scrupulous assemblies.</title>
        <authorList>
            <person name="Souvorov A."/>
            <person name="Agarwala R."/>
            <person name="Lipman D.J."/>
        </authorList>
    </citation>
    <scope>NUCLEOTIDE SEQUENCE [LARGE SCALE GENOMIC DNA]</scope>
    <source>
        <strain evidence="2">EC00618</strain>
    </source>
</reference>
<dbReference type="Proteomes" id="UP000533482">
    <property type="component" value="Unassembled WGS sequence"/>
</dbReference>
<dbReference type="Proteomes" id="UP000272336">
    <property type="component" value="Unassembled WGS sequence"/>
</dbReference>
<evidence type="ECO:0000313" key="8">
    <source>
        <dbReference type="Proteomes" id="UP000324120"/>
    </source>
</evidence>
<evidence type="ECO:0000313" key="9">
    <source>
        <dbReference type="Proteomes" id="UP000486847"/>
    </source>
</evidence>
<sequence>MNLISRIAYGTTEWNFYNNEDLENGYLVFTDVTFFNIIPNGSIPDDYIVSIITDKVNVECFESTIVAVGQIRNTNVGDIDNIGECQILIRYKDRWIENKLKEKIIE</sequence>
<reference evidence="2" key="4">
    <citation type="submission" date="2019-09" db="EMBL/GenBank/DDBJ databases">
        <authorList>
            <consortium name="NCBI Pathogen Detection Project"/>
        </authorList>
    </citation>
    <scope>NUCLEOTIDE SEQUENCE</scope>
    <source>
        <strain evidence="2">EC00618</strain>
    </source>
</reference>
<reference evidence="6 8" key="3">
    <citation type="submission" date="2019-06" db="EMBL/GenBank/DDBJ databases">
        <title>The presence and diversity of blaCTX-M among Escherichia coli from urban wastewater and feedlot cattle, in Alberta, Canada.</title>
        <authorList>
            <person name="Cormier A.C."/>
            <person name="Chalmer G."/>
            <person name="Cook S.R."/>
            <person name="Zaheer R."/>
            <person name="Hannon S.J."/>
            <person name="Booker C.W."/>
            <person name="Read R."/>
            <person name="Gow S.P."/>
            <person name="Mcallister T.A."/>
            <person name="Boerlin P."/>
        </authorList>
    </citation>
    <scope>NUCLEOTIDE SEQUENCE [LARGE SCALE GENOMIC DNA]</scope>
    <source>
        <strain evidence="6 8">347</strain>
    </source>
</reference>
<reference evidence="5 9" key="5">
    <citation type="submission" date="2019-10" db="EMBL/GenBank/DDBJ databases">
        <title>Comparative genomic analysis of antimicrobial resistant Escherichia coli of diverse origin.</title>
        <authorList>
            <person name="Ghatak S."/>
            <person name="Milton A.P."/>
            <person name="Rhetso K."/>
            <person name="Purkait D."/>
            <person name="Das S."/>
            <person name="Puro K.-U."/>
            <person name="Shakuntala I."/>
            <person name="Sen A."/>
            <person name="Sanjukta R."/>
            <person name="Priya G.B."/>
            <person name="Mawlong M."/>
            <person name="Lyngdoh V."/>
            <person name="Rynghang J."/>
            <person name="Mawphlang B.L."/>
        </authorList>
    </citation>
    <scope>NUCLEOTIDE SEQUENCE [LARGE SCALE GENOMIC DNA]</scope>
    <source>
        <strain evidence="5 9">SE161</strain>
    </source>
</reference>
<dbReference type="EMBL" id="JANWOR010000694">
    <property type="protein sequence ID" value="MDA4180630.1"/>
    <property type="molecule type" value="Genomic_DNA"/>
</dbReference>
<organism evidence="6 8">
    <name type="scientific">Escherichia coli</name>
    <dbReference type="NCBI Taxonomy" id="562"/>
    <lineage>
        <taxon>Bacteria</taxon>
        <taxon>Pseudomonadati</taxon>
        <taxon>Pseudomonadota</taxon>
        <taxon>Gammaproteobacteria</taxon>
        <taxon>Enterobacterales</taxon>
        <taxon>Enterobacteriaceae</taxon>
        <taxon>Escherichia</taxon>
    </lineage>
</organism>
<dbReference type="Pfam" id="PF19772">
    <property type="entry name" value="DUF6258"/>
    <property type="match status" value="1"/>
</dbReference>
<dbReference type="RefSeq" id="WP_001049193.1">
    <property type="nucleotide sequence ID" value="NZ_AP021935.1"/>
</dbReference>
<evidence type="ECO:0000313" key="7">
    <source>
        <dbReference type="Proteomes" id="UP000272336"/>
    </source>
</evidence>
<evidence type="ECO:0000313" key="6">
    <source>
        <dbReference type="EMBL" id="TZE43709.1"/>
    </source>
</evidence>
<protein>
    <submittedName>
        <fullName evidence="3">DUF6258 family protein</fullName>
    </submittedName>
</protein>
<dbReference type="EMBL" id="AASOHJ010000029">
    <property type="protein sequence ID" value="EFE8675263.1"/>
    <property type="molecule type" value="Genomic_DNA"/>
</dbReference>
<evidence type="ECO:0000313" key="3">
    <source>
        <dbReference type="EMBL" id="MDA4180630.1"/>
    </source>
</evidence>
<gene>
    <name evidence="4" type="ORF">D9D43_16185</name>
    <name evidence="1" type="ORF">F7N46_19430</name>
    <name evidence="5" type="ORF">F9B07_03335</name>
    <name evidence="6" type="ORF">FKO60_22145</name>
    <name evidence="2" type="ORF">HL563_23230</name>
    <name evidence="3" type="ORF">NY836_25335</name>
</gene>
<dbReference type="AlphaFoldDB" id="A0A0D8WB93"/>
<evidence type="ECO:0000313" key="1">
    <source>
        <dbReference type="EMBL" id="EFE8675263.1"/>
    </source>
</evidence>
<evidence type="ECO:0000313" key="4">
    <source>
        <dbReference type="EMBL" id="MGE15090.1"/>
    </source>
</evidence>
<reference evidence="4 7" key="2">
    <citation type="submission" date="2018-10" db="EMBL/GenBank/DDBJ databases">
        <authorList>
            <consortium name="NARMS: The National Antimicrobial Resistance Monitoring System"/>
        </authorList>
    </citation>
    <scope>NUCLEOTIDE SEQUENCE [LARGE SCALE GENOMIC DNA]</scope>
    <source>
        <strain evidence="4 7">CVM N17EC0060</strain>
        <strain evidence="1 10">FSIS11923834</strain>
    </source>
</reference>
<evidence type="ECO:0000313" key="5">
    <source>
        <dbReference type="EMBL" id="MTE87874.1"/>
    </source>
</evidence>
<dbReference type="InterPro" id="IPR046225">
    <property type="entry name" value="DUF6258"/>
</dbReference>
<reference evidence="3" key="6">
    <citation type="submission" date="2022-08" db="EMBL/GenBank/DDBJ databases">
        <title>Genome sequencing of human pathogens.</title>
        <authorList>
            <person name="Cao X."/>
        </authorList>
    </citation>
    <scope>NUCLEOTIDE SEQUENCE</scope>
    <source>
        <strain evidence="3">EC16126</strain>
    </source>
</reference>
<accession>A0A0D8WB93</accession>
<evidence type="ECO:0000313" key="10">
    <source>
        <dbReference type="Proteomes" id="UP000533482"/>
    </source>
</evidence>